<keyword evidence="2" id="KW-0784">Thiamine biosynthesis</keyword>
<dbReference type="PANTHER" id="PTHR20857:SF23">
    <property type="entry name" value="THIAMINE BIOSYNTHETIC BIFUNCTIONAL ENZYME"/>
    <property type="match status" value="1"/>
</dbReference>
<feature type="domain" description="Thiamine phosphate synthase/TenI" evidence="3">
    <location>
        <begin position="8"/>
        <end position="184"/>
    </location>
</feature>
<dbReference type="Pfam" id="PF02581">
    <property type="entry name" value="TMP-TENI"/>
    <property type="match status" value="1"/>
</dbReference>
<name>A0A2J7TJN1_METSI</name>
<dbReference type="RefSeq" id="WP_102842933.1">
    <property type="nucleotide sequence ID" value="NZ_PDZR01000004.1"/>
</dbReference>
<sequence>MSIDAPRLFLITPPIVEAASFAPQLAAALGAAGVACVLLRTQTRDPGEAKKIIKALAPIAQERDVAVLVEGDPQLAVRAGADGCHVEAGAEALQSALSTLKPDRIVGAGALQTRDAAMTAGETGVDYLMFGGPDHLEEHDSVLERVAWWAEIFNIPCVAYAQALSEVADFAAAGADFIALSDAVFADPRGSGAAMAEVAATLASLSEKAH</sequence>
<evidence type="ECO:0000259" key="3">
    <source>
        <dbReference type="Pfam" id="PF02581"/>
    </source>
</evidence>
<proteinExistence type="predicted"/>
<evidence type="ECO:0000313" key="5">
    <source>
        <dbReference type="Proteomes" id="UP000236286"/>
    </source>
</evidence>
<dbReference type="GO" id="GO:0009228">
    <property type="term" value="P:thiamine biosynthetic process"/>
    <property type="evidence" value="ECO:0007669"/>
    <property type="project" value="UniProtKB-KW"/>
</dbReference>
<comment type="caution">
    <text evidence="4">The sequence shown here is derived from an EMBL/GenBank/DDBJ whole genome shotgun (WGS) entry which is preliminary data.</text>
</comment>
<dbReference type="InterPro" id="IPR022998">
    <property type="entry name" value="ThiamineP_synth_TenI"/>
</dbReference>
<evidence type="ECO:0000256" key="2">
    <source>
        <dbReference type="ARBA" id="ARBA00022977"/>
    </source>
</evidence>
<dbReference type="AlphaFoldDB" id="A0A2J7TJN1"/>
<dbReference type="EMBL" id="PDZR01000004">
    <property type="protein sequence ID" value="PNG26973.1"/>
    <property type="molecule type" value="Genomic_DNA"/>
</dbReference>
<evidence type="ECO:0000256" key="1">
    <source>
        <dbReference type="ARBA" id="ARBA00004948"/>
    </source>
</evidence>
<evidence type="ECO:0000313" key="4">
    <source>
        <dbReference type="EMBL" id="PNG26973.1"/>
    </source>
</evidence>
<organism evidence="4 5">
    <name type="scientific">Methylocella silvestris</name>
    <dbReference type="NCBI Taxonomy" id="199596"/>
    <lineage>
        <taxon>Bacteria</taxon>
        <taxon>Pseudomonadati</taxon>
        <taxon>Pseudomonadota</taxon>
        <taxon>Alphaproteobacteria</taxon>
        <taxon>Hyphomicrobiales</taxon>
        <taxon>Beijerinckiaceae</taxon>
        <taxon>Methylocella</taxon>
    </lineage>
</organism>
<dbReference type="GO" id="GO:0005737">
    <property type="term" value="C:cytoplasm"/>
    <property type="evidence" value="ECO:0007669"/>
    <property type="project" value="TreeGrafter"/>
</dbReference>
<dbReference type="InterPro" id="IPR036206">
    <property type="entry name" value="ThiamineP_synth_sf"/>
</dbReference>
<accession>A0A2J7TJN1</accession>
<reference evidence="4 5" key="1">
    <citation type="submission" date="2017-10" db="EMBL/GenBank/DDBJ databases">
        <title>Genome announcement of Methylocella silvestris TVC from permafrost.</title>
        <authorList>
            <person name="Wang J."/>
            <person name="Geng K."/>
            <person name="Ul-Haque F."/>
            <person name="Crombie A.T."/>
            <person name="Street L.E."/>
            <person name="Wookey P.A."/>
            <person name="Murrell J.C."/>
            <person name="Pratscher J."/>
        </authorList>
    </citation>
    <scope>NUCLEOTIDE SEQUENCE [LARGE SCALE GENOMIC DNA]</scope>
    <source>
        <strain evidence="4 5">TVC</strain>
    </source>
</reference>
<dbReference type="Gene3D" id="3.20.20.70">
    <property type="entry name" value="Aldolase class I"/>
    <property type="match status" value="1"/>
</dbReference>
<dbReference type="GO" id="GO:0004789">
    <property type="term" value="F:thiamine-phosphate diphosphorylase activity"/>
    <property type="evidence" value="ECO:0007669"/>
    <property type="project" value="TreeGrafter"/>
</dbReference>
<gene>
    <name evidence="4" type="ORF">CR492_06240</name>
</gene>
<dbReference type="PANTHER" id="PTHR20857">
    <property type="entry name" value="THIAMINE-PHOSPHATE PYROPHOSPHORYLASE"/>
    <property type="match status" value="1"/>
</dbReference>
<dbReference type="Proteomes" id="UP000236286">
    <property type="component" value="Unassembled WGS sequence"/>
</dbReference>
<dbReference type="InterPro" id="IPR013785">
    <property type="entry name" value="Aldolase_TIM"/>
</dbReference>
<dbReference type="OrthoDB" id="7159061at2"/>
<protein>
    <submittedName>
        <fullName evidence="4">Thiamine phosphate synthase</fullName>
    </submittedName>
</protein>
<dbReference type="SUPFAM" id="SSF51391">
    <property type="entry name" value="Thiamin phosphate synthase"/>
    <property type="match status" value="1"/>
</dbReference>
<comment type="pathway">
    <text evidence="1">Cofactor biosynthesis; thiamine diphosphate biosynthesis.</text>
</comment>
<dbReference type="CDD" id="cd00564">
    <property type="entry name" value="TMP_TenI"/>
    <property type="match status" value="1"/>
</dbReference>